<dbReference type="Proteomes" id="UP001596175">
    <property type="component" value="Unassembled WGS sequence"/>
</dbReference>
<evidence type="ECO:0000313" key="1">
    <source>
        <dbReference type="EMBL" id="MFC5140706.1"/>
    </source>
</evidence>
<protein>
    <recommendedName>
        <fullName evidence="3">LapA family protein</fullName>
    </recommendedName>
</protein>
<name>A0ABV9ZJL6_9PSEU</name>
<gene>
    <name evidence="1" type="ORF">ACFPK1_20895</name>
</gene>
<dbReference type="EMBL" id="JBHSKG010000012">
    <property type="protein sequence ID" value="MFC5140706.1"/>
    <property type="molecule type" value="Genomic_DNA"/>
</dbReference>
<sequence>MVTIVVLVAAGTVFALGMLLGQQLNRRSLHAYDRQIAALRRERDELARHRGPRRRG</sequence>
<proteinExistence type="predicted"/>
<dbReference type="RefSeq" id="WP_378022873.1">
    <property type="nucleotide sequence ID" value="NZ_JBHSKG010000012.1"/>
</dbReference>
<organism evidence="1 2">
    <name type="scientific">Actinomycetospora rhizophila</name>
    <dbReference type="NCBI Taxonomy" id="1416876"/>
    <lineage>
        <taxon>Bacteria</taxon>
        <taxon>Bacillati</taxon>
        <taxon>Actinomycetota</taxon>
        <taxon>Actinomycetes</taxon>
        <taxon>Pseudonocardiales</taxon>
        <taxon>Pseudonocardiaceae</taxon>
        <taxon>Actinomycetospora</taxon>
    </lineage>
</organism>
<keyword evidence="2" id="KW-1185">Reference proteome</keyword>
<accession>A0ABV9ZJL6</accession>
<evidence type="ECO:0000313" key="2">
    <source>
        <dbReference type="Proteomes" id="UP001596175"/>
    </source>
</evidence>
<comment type="caution">
    <text evidence="1">The sequence shown here is derived from an EMBL/GenBank/DDBJ whole genome shotgun (WGS) entry which is preliminary data.</text>
</comment>
<evidence type="ECO:0008006" key="3">
    <source>
        <dbReference type="Google" id="ProtNLM"/>
    </source>
</evidence>
<reference evidence="2" key="1">
    <citation type="journal article" date="2019" name="Int. J. Syst. Evol. Microbiol.">
        <title>The Global Catalogue of Microorganisms (GCM) 10K type strain sequencing project: providing services to taxonomists for standard genome sequencing and annotation.</title>
        <authorList>
            <consortium name="The Broad Institute Genomics Platform"/>
            <consortium name="The Broad Institute Genome Sequencing Center for Infectious Disease"/>
            <person name="Wu L."/>
            <person name="Ma J."/>
        </authorList>
    </citation>
    <scope>NUCLEOTIDE SEQUENCE [LARGE SCALE GENOMIC DNA]</scope>
    <source>
        <strain evidence="2">XZYJ18</strain>
    </source>
</reference>